<feature type="compositionally biased region" description="Low complexity" evidence="2">
    <location>
        <begin position="333"/>
        <end position="342"/>
    </location>
</feature>
<dbReference type="KEGG" id="sutt:SUTMEG_06780"/>
<dbReference type="GO" id="GO:0016887">
    <property type="term" value="F:ATP hydrolysis activity"/>
    <property type="evidence" value="ECO:0007669"/>
    <property type="project" value="InterPro"/>
</dbReference>
<dbReference type="PANTHER" id="PTHR32114">
    <property type="entry name" value="ABC TRANSPORTER ABCH.3"/>
    <property type="match status" value="1"/>
</dbReference>
<evidence type="ECO:0000313" key="4">
    <source>
        <dbReference type="EMBL" id="BBF22787.1"/>
    </source>
</evidence>
<dbReference type="RefSeq" id="WP_120176464.1">
    <property type="nucleotide sequence ID" value="NZ_AP018786.1"/>
</dbReference>
<dbReference type="GO" id="GO:0006302">
    <property type="term" value="P:double-strand break repair"/>
    <property type="evidence" value="ECO:0007669"/>
    <property type="project" value="InterPro"/>
</dbReference>
<dbReference type="InterPro" id="IPR027417">
    <property type="entry name" value="P-loop_NTPase"/>
</dbReference>
<feature type="coiled-coil region" evidence="1">
    <location>
        <begin position="708"/>
        <end position="752"/>
    </location>
</feature>
<reference evidence="4 5" key="1">
    <citation type="journal article" date="2018" name="Int. J. Syst. Evol. Microbiol.">
        <title>Mesosutterella multiformis gen. nov., sp. nov., a member of the family Sutterellaceae and Sutterella megalosphaeroides sp. nov., isolated from human faeces.</title>
        <authorList>
            <person name="Sakamoto M."/>
            <person name="Ikeyama N."/>
            <person name="Kunihiro T."/>
            <person name="Iino T."/>
            <person name="Yuki M."/>
            <person name="Ohkuma M."/>
        </authorList>
    </citation>
    <scope>NUCLEOTIDE SEQUENCE [LARGE SCALE GENOMIC DNA]</scope>
    <source>
        <strain evidence="4 5">6FBBBH3</strain>
    </source>
</reference>
<evidence type="ECO:0000259" key="3">
    <source>
        <dbReference type="Pfam" id="PF13476"/>
    </source>
</evidence>
<feature type="domain" description="Rad50/SbcC-type AAA" evidence="3">
    <location>
        <begin position="5"/>
        <end position="214"/>
    </location>
</feature>
<dbReference type="Gene3D" id="3.40.50.300">
    <property type="entry name" value="P-loop containing nucleotide triphosphate hydrolases"/>
    <property type="match status" value="2"/>
</dbReference>
<dbReference type="Proteomes" id="UP000271003">
    <property type="component" value="Chromosome"/>
</dbReference>
<dbReference type="SUPFAM" id="SSF52540">
    <property type="entry name" value="P-loop containing nucleoside triphosphate hydrolases"/>
    <property type="match status" value="1"/>
</dbReference>
<sequence>MRLLKLRWKNINSFAGEFSIDFRDPAYQQSGIFAIVGPTGSGKTSILDALALALYGTTPRTEAGKGAEKCMVMTKGRTECYAAVVFEVRGVTYLSRWSQRLARKSLNLQPEQVELVRLAHPDDAAGEILAEKKTEWRNAIDRVTGLTFETFTKSVMLAQGAFASLLRAKEDERAAILEQITGTSLYSDIGRAVFEREREERRKLATLEAELEHALPMSDEARAALDADYAQAAKDVTEHEARRAVLEKTKALWKARTEAEVELKARKAQTARAEEESCRTIEDEAKLQAARRALAPAEGLTALERDRRGAEALERDLAKAHATAASAREHAQAAESARSAARNAREAAEKSEAEFQPVFEALLRADTEIAQLAEALEREAKDLRAARENLTASEARVKAARATFDEASRAGAKAEEVLRSDPDAEAIRAGLSAMKLAVERHRAAALRRMAVAKKTEALAAEIAEDERLEAERRRTLEALAKKTALAAGAKEKAERDLEIASAGKGLEQSLLEMRRAAEARLCAEWVTSIDDESVRGRAVLERVEGLTDTVRDYLEGLLGRFGEVRARLEGTWPEAFEGGRPLGADRLEGSIATLREWSSTAGAAQRKADEARRALAAAECTEREARDEADAARRRAEGRALERQTLVGELAGAESALEAARADYLQSVSPWISEERLAKAPKPAAILKELEERAARRDEALRARDAALEAARRAESAAELEAAKCEEARARAENARAALEAREKTLAEAREARTRTWGTIDPKAENSARRAALATARTREEAAEAESRRAAKTLAESLEAEKGLEARREAAAKDLLEAERAFGEKLRAAGFESEAELRAACLSGAEIERLERAVRERAEALSAARTALSIARQNDEAARGALEALFASLEAEGAADARLDAEQTDAALSAVLSAVAQLRETLGSLSEKRRADDERRRTSAEMRKAIDAQRLRGAEWAKLVALIGDGEGKRFRKAAQKLTFAMLLLNANVMLEHMHSRYRLEPAGASQLDVAVRDEDLAGIVRTSANLSGGETFLVSLALALALSRISTKNLRVDTLFLDEGFGSLDAVTLEKALSALETLQRTSQKLIGLISHVKAVSDRIPAHVTVRPRGATGESIVTGPGVERIA</sequence>
<feature type="coiled-coil region" evidence="1">
    <location>
        <begin position="229"/>
        <end position="276"/>
    </location>
</feature>
<feature type="region of interest" description="Disordered" evidence="2">
    <location>
        <begin position="315"/>
        <end position="351"/>
    </location>
</feature>
<evidence type="ECO:0000256" key="2">
    <source>
        <dbReference type="SAM" id="MobiDB-lite"/>
    </source>
</evidence>
<feature type="coiled-coil region" evidence="1">
    <location>
        <begin position="601"/>
        <end position="635"/>
    </location>
</feature>
<evidence type="ECO:0000313" key="5">
    <source>
        <dbReference type="Proteomes" id="UP000271003"/>
    </source>
</evidence>
<dbReference type="PANTHER" id="PTHR32114:SF2">
    <property type="entry name" value="ABC TRANSPORTER ABCH.3"/>
    <property type="match status" value="1"/>
</dbReference>
<dbReference type="Pfam" id="PF13558">
    <property type="entry name" value="SbcC_Walker_B"/>
    <property type="match status" value="1"/>
</dbReference>
<protein>
    <recommendedName>
        <fullName evidence="3">Rad50/SbcC-type AAA domain-containing protein</fullName>
    </recommendedName>
</protein>
<organism evidence="4 5">
    <name type="scientific">Sutterella megalosphaeroides</name>
    <dbReference type="NCBI Taxonomy" id="2494234"/>
    <lineage>
        <taxon>Bacteria</taxon>
        <taxon>Pseudomonadati</taxon>
        <taxon>Pseudomonadota</taxon>
        <taxon>Betaproteobacteria</taxon>
        <taxon>Burkholderiales</taxon>
        <taxon>Sutterellaceae</taxon>
        <taxon>Sutterella</taxon>
    </lineage>
</organism>
<evidence type="ECO:0000256" key="1">
    <source>
        <dbReference type="SAM" id="Coils"/>
    </source>
</evidence>
<accession>A0A2Z6IB13</accession>
<name>A0A2Z6IB13_9BURK</name>
<dbReference type="EMBL" id="AP018786">
    <property type="protein sequence ID" value="BBF22787.1"/>
    <property type="molecule type" value="Genomic_DNA"/>
</dbReference>
<dbReference type="AlphaFoldDB" id="A0A2Z6IB13"/>
<dbReference type="OrthoDB" id="9795626at2"/>
<proteinExistence type="predicted"/>
<keyword evidence="1" id="KW-0175">Coiled coil</keyword>
<gene>
    <name evidence="4" type="ORF">SUTMEG_06780</name>
</gene>
<dbReference type="InterPro" id="IPR038729">
    <property type="entry name" value="Rad50/SbcC_AAA"/>
</dbReference>
<keyword evidence="5" id="KW-1185">Reference proteome</keyword>
<dbReference type="Pfam" id="PF13476">
    <property type="entry name" value="AAA_23"/>
    <property type="match status" value="1"/>
</dbReference>